<organism evidence="1 2">
    <name type="scientific">Herbiconiux moechotypicola</name>
    <dbReference type="NCBI Taxonomy" id="637393"/>
    <lineage>
        <taxon>Bacteria</taxon>
        <taxon>Bacillati</taxon>
        <taxon>Actinomycetota</taxon>
        <taxon>Actinomycetes</taxon>
        <taxon>Micrococcales</taxon>
        <taxon>Microbacteriaceae</taxon>
        <taxon>Herbiconiux</taxon>
    </lineage>
</organism>
<gene>
    <name evidence="1" type="ORF">GCM10009851_13540</name>
</gene>
<name>A0ABP5QDB1_9MICO</name>
<dbReference type="Proteomes" id="UP001500929">
    <property type="component" value="Unassembled WGS sequence"/>
</dbReference>
<protein>
    <submittedName>
        <fullName evidence="1">Uncharacterized protein</fullName>
    </submittedName>
</protein>
<evidence type="ECO:0000313" key="1">
    <source>
        <dbReference type="EMBL" id="GAA2230099.1"/>
    </source>
</evidence>
<dbReference type="EMBL" id="BAAAQY010000003">
    <property type="protein sequence ID" value="GAA2230099.1"/>
    <property type="molecule type" value="Genomic_DNA"/>
</dbReference>
<keyword evidence="2" id="KW-1185">Reference proteome</keyword>
<evidence type="ECO:0000313" key="2">
    <source>
        <dbReference type="Proteomes" id="UP001500929"/>
    </source>
</evidence>
<sequence>MTSPEPDLDRLSSIFLDAEMEADARGEVRRGVRAGLTAVLGDLGLIPPAPPYQVLPGAFGWSLRETSTGRSLVFLSESFAREYAADLQVGRRTWPDFVPSTDPPVGLSSD</sequence>
<proteinExistence type="predicted"/>
<reference evidence="2" key="1">
    <citation type="journal article" date="2019" name="Int. J. Syst. Evol. Microbiol.">
        <title>The Global Catalogue of Microorganisms (GCM) 10K type strain sequencing project: providing services to taxonomists for standard genome sequencing and annotation.</title>
        <authorList>
            <consortium name="The Broad Institute Genomics Platform"/>
            <consortium name="The Broad Institute Genome Sequencing Center for Infectious Disease"/>
            <person name="Wu L."/>
            <person name="Ma J."/>
        </authorList>
    </citation>
    <scope>NUCLEOTIDE SEQUENCE [LARGE SCALE GENOMIC DNA]</scope>
    <source>
        <strain evidence="2">JCM 16117</strain>
    </source>
</reference>
<accession>A0ABP5QDB1</accession>
<comment type="caution">
    <text evidence="1">The sequence shown here is derived from an EMBL/GenBank/DDBJ whole genome shotgun (WGS) entry which is preliminary data.</text>
</comment>
<dbReference type="RefSeq" id="WP_259478853.1">
    <property type="nucleotide sequence ID" value="NZ_BAAAQY010000003.1"/>
</dbReference>